<feature type="compositionally biased region" description="Low complexity" evidence="1">
    <location>
        <begin position="117"/>
        <end position="128"/>
    </location>
</feature>
<feature type="signal peptide" evidence="2">
    <location>
        <begin position="1"/>
        <end position="25"/>
    </location>
</feature>
<keyword evidence="2" id="KW-0732">Signal</keyword>
<feature type="region of interest" description="Disordered" evidence="1">
    <location>
        <begin position="71"/>
        <end position="131"/>
    </location>
</feature>
<keyword evidence="4" id="KW-1185">Reference proteome</keyword>
<sequence length="210" mass="22452">MGFQKRVYLVAAAAAALVVLGSAAAVCVHEVDPAQPAIRGGRLGFRLGEKNSAASSVLDTSKEPTVLSVAARAETSTGPPAESTPPPAQTSSSPPAETTPPPPAQTTPPPPSPATPDPATVTVTETPTHMPWPPNTKYPDWWYDWYDLYKEGPWPPFPDLDPFNDDWPPFPLPPRPVYPPPIPLRLQDLLADAGWPLDENGYPRPTATPA</sequence>
<comment type="caution">
    <text evidence="3">The sequence shown here is derived from an EMBL/GenBank/DDBJ whole genome shotgun (WGS) entry which is preliminary data.</text>
</comment>
<evidence type="ECO:0000256" key="1">
    <source>
        <dbReference type="SAM" id="MobiDB-lite"/>
    </source>
</evidence>
<organism evidence="3 4">
    <name type="scientific">Phialemonium thermophilum</name>
    <dbReference type="NCBI Taxonomy" id="223376"/>
    <lineage>
        <taxon>Eukaryota</taxon>
        <taxon>Fungi</taxon>
        <taxon>Dikarya</taxon>
        <taxon>Ascomycota</taxon>
        <taxon>Pezizomycotina</taxon>
        <taxon>Sordariomycetes</taxon>
        <taxon>Sordariomycetidae</taxon>
        <taxon>Cephalothecales</taxon>
        <taxon>Cephalothecaceae</taxon>
        <taxon>Phialemonium</taxon>
    </lineage>
</organism>
<evidence type="ECO:0000256" key="2">
    <source>
        <dbReference type="SAM" id="SignalP"/>
    </source>
</evidence>
<accession>A0ABR3WD36</accession>
<dbReference type="EMBL" id="JAZHXJ010000501">
    <property type="protein sequence ID" value="KAL1859002.1"/>
    <property type="molecule type" value="Genomic_DNA"/>
</dbReference>
<reference evidence="3 4" key="1">
    <citation type="journal article" date="2024" name="Commun. Biol.">
        <title>Comparative genomic analysis of thermophilic fungi reveals convergent evolutionary adaptations and gene losses.</title>
        <authorList>
            <person name="Steindorff A.S."/>
            <person name="Aguilar-Pontes M.V."/>
            <person name="Robinson A.J."/>
            <person name="Andreopoulos B."/>
            <person name="LaButti K."/>
            <person name="Kuo A."/>
            <person name="Mondo S."/>
            <person name="Riley R."/>
            <person name="Otillar R."/>
            <person name="Haridas S."/>
            <person name="Lipzen A."/>
            <person name="Grimwood J."/>
            <person name="Schmutz J."/>
            <person name="Clum A."/>
            <person name="Reid I.D."/>
            <person name="Moisan M.C."/>
            <person name="Butler G."/>
            <person name="Nguyen T.T.M."/>
            <person name="Dewar K."/>
            <person name="Conant G."/>
            <person name="Drula E."/>
            <person name="Henrissat B."/>
            <person name="Hansel C."/>
            <person name="Singer S."/>
            <person name="Hutchinson M.I."/>
            <person name="de Vries R.P."/>
            <person name="Natvig D.O."/>
            <person name="Powell A.J."/>
            <person name="Tsang A."/>
            <person name="Grigoriev I.V."/>
        </authorList>
    </citation>
    <scope>NUCLEOTIDE SEQUENCE [LARGE SCALE GENOMIC DNA]</scope>
    <source>
        <strain evidence="3 4">ATCC 24622</strain>
    </source>
</reference>
<feature type="compositionally biased region" description="Pro residues" evidence="1">
    <location>
        <begin position="97"/>
        <end position="116"/>
    </location>
</feature>
<name>A0ABR3WD36_9PEZI</name>
<proteinExistence type="predicted"/>
<evidence type="ECO:0000313" key="3">
    <source>
        <dbReference type="EMBL" id="KAL1859002.1"/>
    </source>
</evidence>
<protein>
    <submittedName>
        <fullName evidence="3">Uncharacterized protein</fullName>
    </submittedName>
</protein>
<evidence type="ECO:0000313" key="4">
    <source>
        <dbReference type="Proteomes" id="UP001586593"/>
    </source>
</evidence>
<feature type="chain" id="PRO_5045045041" evidence="2">
    <location>
        <begin position="26"/>
        <end position="210"/>
    </location>
</feature>
<dbReference type="Proteomes" id="UP001586593">
    <property type="component" value="Unassembled WGS sequence"/>
</dbReference>
<gene>
    <name evidence="3" type="ORF">VTK73DRAFT_7714</name>
</gene>